<reference evidence="9 10" key="1">
    <citation type="journal article" date="2019" name="Nat. Microbiol.">
        <title>Mediterranean grassland soil C-N compound turnover is dependent on rainfall and depth, and is mediated by genomically divergent microorganisms.</title>
        <authorList>
            <person name="Diamond S."/>
            <person name="Andeer P.F."/>
            <person name="Li Z."/>
            <person name="Crits-Christoph A."/>
            <person name="Burstein D."/>
            <person name="Anantharaman K."/>
            <person name="Lane K.R."/>
            <person name="Thomas B.C."/>
            <person name="Pan C."/>
            <person name="Northen T.R."/>
            <person name="Banfield J.F."/>
        </authorList>
    </citation>
    <scope>NUCLEOTIDE SEQUENCE [LARGE SCALE GENOMIC DNA]</scope>
    <source>
        <strain evidence="7">WS_4</strain>
        <strain evidence="8">WS_7</strain>
    </source>
</reference>
<dbReference type="Gene3D" id="1.10.1740.10">
    <property type="match status" value="1"/>
</dbReference>
<dbReference type="AlphaFoldDB" id="A0A538SPQ9"/>
<evidence type="ECO:0000256" key="4">
    <source>
        <dbReference type="ARBA" id="ARBA00023163"/>
    </source>
</evidence>
<evidence type="ECO:0000256" key="2">
    <source>
        <dbReference type="ARBA" id="ARBA00023015"/>
    </source>
</evidence>
<evidence type="ECO:0000259" key="5">
    <source>
        <dbReference type="Pfam" id="PF04542"/>
    </source>
</evidence>
<dbReference type="PANTHER" id="PTHR43133:SF51">
    <property type="entry name" value="RNA POLYMERASE SIGMA FACTOR"/>
    <property type="match status" value="1"/>
</dbReference>
<dbReference type="Pfam" id="PF04542">
    <property type="entry name" value="Sigma70_r2"/>
    <property type="match status" value="1"/>
</dbReference>
<evidence type="ECO:0000313" key="7">
    <source>
        <dbReference type="EMBL" id="TMQ53358.1"/>
    </source>
</evidence>
<proteinExistence type="inferred from homology"/>
<organism evidence="7 10">
    <name type="scientific">Eiseniibacteriota bacterium</name>
    <dbReference type="NCBI Taxonomy" id="2212470"/>
    <lineage>
        <taxon>Bacteria</taxon>
        <taxon>Candidatus Eiseniibacteriota</taxon>
    </lineage>
</organism>
<protein>
    <submittedName>
        <fullName evidence="7">Sigma-70 family RNA polymerase sigma factor</fullName>
    </submittedName>
</protein>
<dbReference type="NCBIfam" id="TIGR02937">
    <property type="entry name" value="sigma70-ECF"/>
    <property type="match status" value="1"/>
</dbReference>
<dbReference type="EMBL" id="VBOX01000088">
    <property type="protein sequence ID" value="TMQ61914.1"/>
    <property type="molecule type" value="Genomic_DNA"/>
</dbReference>
<dbReference type="SUPFAM" id="SSF88659">
    <property type="entry name" value="Sigma3 and sigma4 domains of RNA polymerase sigma factors"/>
    <property type="match status" value="1"/>
</dbReference>
<keyword evidence="4" id="KW-0804">Transcription</keyword>
<comment type="caution">
    <text evidence="7">The sequence shown here is derived from an EMBL/GenBank/DDBJ whole genome shotgun (WGS) entry which is preliminary data.</text>
</comment>
<comment type="similarity">
    <text evidence="1">Belongs to the sigma-70 factor family. ECF subfamily.</text>
</comment>
<dbReference type="CDD" id="cd06171">
    <property type="entry name" value="Sigma70_r4"/>
    <property type="match status" value="1"/>
</dbReference>
<dbReference type="InterPro" id="IPR013324">
    <property type="entry name" value="RNA_pol_sigma_r3/r4-like"/>
</dbReference>
<keyword evidence="3" id="KW-0731">Sigma factor</keyword>
<dbReference type="EMBL" id="VBOU01000087">
    <property type="protein sequence ID" value="TMQ53358.1"/>
    <property type="molecule type" value="Genomic_DNA"/>
</dbReference>
<evidence type="ECO:0000313" key="9">
    <source>
        <dbReference type="Proteomes" id="UP000317366"/>
    </source>
</evidence>
<evidence type="ECO:0000259" key="6">
    <source>
        <dbReference type="Pfam" id="PF08281"/>
    </source>
</evidence>
<dbReference type="InterPro" id="IPR036388">
    <property type="entry name" value="WH-like_DNA-bd_sf"/>
</dbReference>
<sequence>MPSFRERGGGFPDQPLPRMFVVMVEHEEDGLLERCLEGDGGAFGQLVDRYQRVLFNVSLRMVGNREDARDITQTVFLKAYENLGKFDRRHRFFSWVYRIMINETLNHLNRARRTEPLDETMAAEQCGPDEDCARHRLHDSVQSALMELSPDYRQVIILRHFAQLSYQEMSSVLEVPEKTVKSRLHTARQLLGGIFSKSGIALS</sequence>
<dbReference type="Proteomes" id="UP000317366">
    <property type="component" value="Unassembled WGS sequence"/>
</dbReference>
<dbReference type="InterPro" id="IPR014284">
    <property type="entry name" value="RNA_pol_sigma-70_dom"/>
</dbReference>
<dbReference type="PANTHER" id="PTHR43133">
    <property type="entry name" value="RNA POLYMERASE ECF-TYPE SIGMA FACTO"/>
    <property type="match status" value="1"/>
</dbReference>
<dbReference type="Proteomes" id="UP000319829">
    <property type="component" value="Unassembled WGS sequence"/>
</dbReference>
<dbReference type="GO" id="GO:0016987">
    <property type="term" value="F:sigma factor activity"/>
    <property type="evidence" value="ECO:0007669"/>
    <property type="project" value="UniProtKB-KW"/>
</dbReference>
<feature type="domain" description="RNA polymerase sigma-70 region 2" evidence="5">
    <location>
        <begin position="46"/>
        <end position="114"/>
    </location>
</feature>
<feature type="domain" description="RNA polymerase sigma factor 70 region 4 type 2" evidence="6">
    <location>
        <begin position="139"/>
        <end position="191"/>
    </location>
</feature>
<keyword evidence="2" id="KW-0805">Transcription regulation</keyword>
<dbReference type="GO" id="GO:0003677">
    <property type="term" value="F:DNA binding"/>
    <property type="evidence" value="ECO:0007669"/>
    <property type="project" value="InterPro"/>
</dbReference>
<dbReference type="InterPro" id="IPR013325">
    <property type="entry name" value="RNA_pol_sigma_r2"/>
</dbReference>
<evidence type="ECO:0000256" key="1">
    <source>
        <dbReference type="ARBA" id="ARBA00010641"/>
    </source>
</evidence>
<gene>
    <name evidence="7" type="ORF">E6K74_09685</name>
    <name evidence="8" type="ORF">E6K77_09005</name>
</gene>
<dbReference type="InterPro" id="IPR007627">
    <property type="entry name" value="RNA_pol_sigma70_r2"/>
</dbReference>
<dbReference type="SUPFAM" id="SSF88946">
    <property type="entry name" value="Sigma2 domain of RNA polymerase sigma factors"/>
    <property type="match status" value="1"/>
</dbReference>
<dbReference type="Pfam" id="PF08281">
    <property type="entry name" value="Sigma70_r4_2"/>
    <property type="match status" value="1"/>
</dbReference>
<name>A0A538SPQ9_UNCEI</name>
<evidence type="ECO:0000313" key="8">
    <source>
        <dbReference type="EMBL" id="TMQ61914.1"/>
    </source>
</evidence>
<dbReference type="GO" id="GO:0006352">
    <property type="term" value="P:DNA-templated transcription initiation"/>
    <property type="evidence" value="ECO:0007669"/>
    <property type="project" value="InterPro"/>
</dbReference>
<accession>A0A538SPQ9</accession>
<dbReference type="Gene3D" id="1.10.10.10">
    <property type="entry name" value="Winged helix-like DNA-binding domain superfamily/Winged helix DNA-binding domain"/>
    <property type="match status" value="1"/>
</dbReference>
<evidence type="ECO:0000256" key="3">
    <source>
        <dbReference type="ARBA" id="ARBA00023082"/>
    </source>
</evidence>
<dbReference type="InterPro" id="IPR039425">
    <property type="entry name" value="RNA_pol_sigma-70-like"/>
</dbReference>
<dbReference type="InterPro" id="IPR013249">
    <property type="entry name" value="RNA_pol_sigma70_r4_t2"/>
</dbReference>
<evidence type="ECO:0000313" key="10">
    <source>
        <dbReference type="Proteomes" id="UP000319829"/>
    </source>
</evidence>